<accession>A0A1E3AJQ5</accession>
<evidence type="ECO:0000313" key="2">
    <source>
        <dbReference type="Proteomes" id="UP000094067"/>
    </source>
</evidence>
<protein>
    <submittedName>
        <fullName evidence="1">Uncharacterized protein</fullName>
    </submittedName>
</protein>
<dbReference type="AlphaFoldDB" id="A0A1E3AJQ5"/>
<reference evidence="1 2" key="1">
    <citation type="submission" date="2016-07" db="EMBL/GenBank/DDBJ databases">
        <title>Characterization of isolates of Eisenbergiella tayi derived from blood cultures, using whole genome sequencing.</title>
        <authorList>
            <person name="Burdz T."/>
            <person name="Wiebe D."/>
            <person name="Huynh C."/>
            <person name="Bernard K."/>
        </authorList>
    </citation>
    <scope>NUCLEOTIDE SEQUENCE [LARGE SCALE GENOMIC DNA]</scope>
    <source>
        <strain evidence="1 2">NML 110608</strain>
    </source>
</reference>
<dbReference type="Proteomes" id="UP000094067">
    <property type="component" value="Unassembled WGS sequence"/>
</dbReference>
<evidence type="ECO:0000313" key="1">
    <source>
        <dbReference type="EMBL" id="ODM08839.1"/>
    </source>
</evidence>
<organism evidence="1 2">
    <name type="scientific">Eisenbergiella tayi</name>
    <dbReference type="NCBI Taxonomy" id="1432052"/>
    <lineage>
        <taxon>Bacteria</taxon>
        <taxon>Bacillati</taxon>
        <taxon>Bacillota</taxon>
        <taxon>Clostridia</taxon>
        <taxon>Lachnospirales</taxon>
        <taxon>Lachnospiraceae</taxon>
        <taxon>Eisenbergiella</taxon>
    </lineage>
</organism>
<proteinExistence type="predicted"/>
<sequence>MIPEPVQAIGTVVKWEAENAICMRVIKMGNDGTAFQETETGREEADNLMYEIESAKRQLSSLQGILAAKNKEVASLHAQLIERDVLLKQAAVCISEAISLCRQQADHTKEAHNFFKDYEEEWETLERRMRKVQEEMPFVPVPDILPGREEGCVDKIRVRVESSMREAEEHLKLLFAE</sequence>
<gene>
    <name evidence="1" type="ORF">BEI61_00468</name>
</gene>
<dbReference type="EMBL" id="MCGH01000001">
    <property type="protein sequence ID" value="ODM08839.1"/>
    <property type="molecule type" value="Genomic_DNA"/>
</dbReference>
<name>A0A1E3AJQ5_9FIRM</name>
<comment type="caution">
    <text evidence="1">The sequence shown here is derived from an EMBL/GenBank/DDBJ whole genome shotgun (WGS) entry which is preliminary data.</text>
</comment>